<feature type="domain" description="Phosphoribulokinase/uridine kinase" evidence="1">
    <location>
        <begin position="27"/>
        <end position="181"/>
    </location>
</feature>
<dbReference type="InterPro" id="IPR027417">
    <property type="entry name" value="P-loop_NTPase"/>
</dbReference>
<dbReference type="EMBL" id="KN880473">
    <property type="protein sequence ID" value="KIY70095.1"/>
    <property type="molecule type" value="Genomic_DNA"/>
</dbReference>
<evidence type="ECO:0000259" key="1">
    <source>
        <dbReference type="Pfam" id="PF00485"/>
    </source>
</evidence>
<dbReference type="InterPro" id="IPR006083">
    <property type="entry name" value="PRK/URK"/>
</dbReference>
<dbReference type="Proteomes" id="UP000054007">
    <property type="component" value="Unassembled WGS sequence"/>
</dbReference>
<accession>A0A0D7BIN4</accession>
<dbReference type="STRING" id="1314674.A0A0D7BIN4"/>
<organism evidence="2 3">
    <name type="scientific">Cylindrobasidium torrendii FP15055 ss-10</name>
    <dbReference type="NCBI Taxonomy" id="1314674"/>
    <lineage>
        <taxon>Eukaryota</taxon>
        <taxon>Fungi</taxon>
        <taxon>Dikarya</taxon>
        <taxon>Basidiomycota</taxon>
        <taxon>Agaricomycotina</taxon>
        <taxon>Agaricomycetes</taxon>
        <taxon>Agaricomycetidae</taxon>
        <taxon>Agaricales</taxon>
        <taxon>Marasmiineae</taxon>
        <taxon>Physalacriaceae</taxon>
        <taxon>Cylindrobasidium</taxon>
    </lineage>
</organism>
<dbReference type="Gene3D" id="3.40.50.300">
    <property type="entry name" value="P-loop containing nucleotide triphosphate hydrolases"/>
    <property type="match status" value="2"/>
</dbReference>
<sequence>MENEANRIASYLKEKLSLKPPSSRLLVGLCGIPASGKSTFAEMIVAKANSILPEAEKAILVGLDGWHLTRAELDKFPDPKLAHDRRGSYWTFDGPAYLQFVKRLAAPVSETVVISAPSFDHALKDPSPDAVSILPHHRIVVIEGLYTCLNVEAWGVAARLLDERIYLKLEVSDAVERLIKRHVTTGVAPDFETAKWRANNNDMPSKRCHDDCGLL</sequence>
<evidence type="ECO:0000313" key="2">
    <source>
        <dbReference type="EMBL" id="KIY70095.1"/>
    </source>
</evidence>
<dbReference type="Pfam" id="PF00485">
    <property type="entry name" value="PRK"/>
    <property type="match status" value="1"/>
</dbReference>
<dbReference type="OrthoDB" id="6362633at2759"/>
<keyword evidence="3" id="KW-1185">Reference proteome</keyword>
<gene>
    <name evidence="2" type="ORF">CYLTODRAFT_420070</name>
</gene>
<dbReference type="GO" id="GO:0005524">
    <property type="term" value="F:ATP binding"/>
    <property type="evidence" value="ECO:0007669"/>
    <property type="project" value="InterPro"/>
</dbReference>
<protein>
    <submittedName>
        <fullName evidence="2">p-loop containing nucleoside triphosphate hydrolase protein</fullName>
    </submittedName>
</protein>
<reference evidence="2 3" key="1">
    <citation type="journal article" date="2015" name="Fungal Genet. Biol.">
        <title>Evolution of novel wood decay mechanisms in Agaricales revealed by the genome sequences of Fistulina hepatica and Cylindrobasidium torrendii.</title>
        <authorList>
            <person name="Floudas D."/>
            <person name="Held B.W."/>
            <person name="Riley R."/>
            <person name="Nagy L.G."/>
            <person name="Koehler G."/>
            <person name="Ransdell A.S."/>
            <person name="Younus H."/>
            <person name="Chow J."/>
            <person name="Chiniquy J."/>
            <person name="Lipzen A."/>
            <person name="Tritt A."/>
            <person name="Sun H."/>
            <person name="Haridas S."/>
            <person name="LaButti K."/>
            <person name="Ohm R.A."/>
            <person name="Kues U."/>
            <person name="Blanchette R.A."/>
            <person name="Grigoriev I.V."/>
            <person name="Minto R.E."/>
            <person name="Hibbett D.S."/>
        </authorList>
    </citation>
    <scope>NUCLEOTIDE SEQUENCE [LARGE SCALE GENOMIC DNA]</scope>
    <source>
        <strain evidence="2 3">FP15055 ss-10</strain>
    </source>
</reference>
<dbReference type="AlphaFoldDB" id="A0A0D7BIN4"/>
<dbReference type="PANTHER" id="PTHR10285">
    <property type="entry name" value="URIDINE KINASE"/>
    <property type="match status" value="1"/>
</dbReference>
<dbReference type="SUPFAM" id="SSF52540">
    <property type="entry name" value="P-loop containing nucleoside triphosphate hydrolases"/>
    <property type="match status" value="1"/>
</dbReference>
<evidence type="ECO:0000313" key="3">
    <source>
        <dbReference type="Proteomes" id="UP000054007"/>
    </source>
</evidence>
<name>A0A0D7BIN4_9AGAR</name>
<dbReference type="GO" id="GO:0016787">
    <property type="term" value="F:hydrolase activity"/>
    <property type="evidence" value="ECO:0007669"/>
    <property type="project" value="UniProtKB-KW"/>
</dbReference>
<proteinExistence type="predicted"/>
<dbReference type="GO" id="GO:0016301">
    <property type="term" value="F:kinase activity"/>
    <property type="evidence" value="ECO:0007669"/>
    <property type="project" value="InterPro"/>
</dbReference>
<keyword evidence="2" id="KW-0378">Hydrolase</keyword>